<protein>
    <submittedName>
        <fullName evidence="1">Uncharacterized protein</fullName>
    </submittedName>
</protein>
<name>A0A2N7FBE4_VIBSP</name>
<accession>A0A2N7FBE4</accession>
<evidence type="ECO:0000313" key="1">
    <source>
        <dbReference type="EMBL" id="PMJ65746.1"/>
    </source>
</evidence>
<proteinExistence type="predicted"/>
<dbReference type="Proteomes" id="UP000235330">
    <property type="component" value="Unassembled WGS sequence"/>
</dbReference>
<dbReference type="EMBL" id="MCWU01000025">
    <property type="protein sequence ID" value="PMJ65746.1"/>
    <property type="molecule type" value="Genomic_DNA"/>
</dbReference>
<evidence type="ECO:0000313" key="2">
    <source>
        <dbReference type="Proteomes" id="UP000235330"/>
    </source>
</evidence>
<dbReference type="OrthoDB" id="9342830at2"/>
<organism evidence="1 2">
    <name type="scientific">Vibrio splendidus</name>
    <dbReference type="NCBI Taxonomy" id="29497"/>
    <lineage>
        <taxon>Bacteria</taxon>
        <taxon>Pseudomonadati</taxon>
        <taxon>Pseudomonadota</taxon>
        <taxon>Gammaproteobacteria</taxon>
        <taxon>Vibrionales</taxon>
        <taxon>Vibrionaceae</taxon>
        <taxon>Vibrio</taxon>
    </lineage>
</organism>
<dbReference type="AlphaFoldDB" id="A0A2N7FBE4"/>
<comment type="caution">
    <text evidence="1">The sequence shown here is derived from an EMBL/GenBank/DDBJ whole genome shotgun (WGS) entry which is preliminary data.</text>
</comment>
<reference evidence="2" key="1">
    <citation type="submission" date="2016-07" db="EMBL/GenBank/DDBJ databases">
        <title>Nontailed viruses are major unrecognized killers of bacteria in the ocean.</title>
        <authorList>
            <person name="Kauffman K."/>
            <person name="Hussain F."/>
            <person name="Yang J."/>
            <person name="Arevalo P."/>
            <person name="Brown J."/>
            <person name="Cutler M."/>
            <person name="Kelly L."/>
            <person name="Polz M.F."/>
        </authorList>
    </citation>
    <scope>NUCLEOTIDE SEQUENCE [LARGE SCALE GENOMIC DNA]</scope>
    <source>
        <strain evidence="2">10N.261.55.E11</strain>
    </source>
</reference>
<sequence length="585" mass="67134">MKSLTICISGHICRENSANLHSFWRGFINIQRGLPNVEILNVVGHCWNPEFEYLVKNVYSPVLIASEKQPSYIGIYGPVIQPVDKFEIGIKRSKSTWSRISPQSLIGISESRSKAISLLEGLDISQSDWVLAARWDQGCSGSKDVHQIVVDGALPNNYLYMPYYNEIDEGYPDMWFLTNKETAQNFTQYSEFIIDCLSGNNDFFKEFTETGWPLAIAKKKKSRVEKKISIGSAKLANLTRSLLIDICGYLNEGKIYNKANSILRRVNDYIDKPIITGENSHLPKSKSLVVYPNYQALNIHAMLKYFVMSKGLRENTRFLHVNDFNTPSNGFEINPVKYAYVIYSHSSFSDCWEMVVNQALENISNSCEKIILISDESEETRLSFGHILGAKNIELVTYNNEEPYTERLRRSFLHIMKRFKYIYFSHEDMPLYDKVDSVYLNSLLHYLDNSNEYYIKLVDTNYIDNKTDHICFPGLVENVGGYSCSVQPSIMKLKEMVSFLSGFDDDIYSFEDKCCRSNLRFSSVKGNRKIGKYLLINNHFPHIATAISKGKWCTDEWANEIYQLSERYKIDLSVRGEVAPGKGNT</sequence>
<dbReference type="RefSeq" id="WP_076676123.1">
    <property type="nucleotide sequence ID" value="NZ_CAWMVP010000013.1"/>
</dbReference>
<gene>
    <name evidence="1" type="ORF">BCU17_19890</name>
</gene>